<dbReference type="PANTHER" id="PTHR36939">
    <property type="entry name" value="PROTEIN CBG03389"/>
    <property type="match status" value="1"/>
</dbReference>
<evidence type="ECO:0000313" key="1">
    <source>
        <dbReference type="EnsemblMetazoa" id="PPA15496.1"/>
    </source>
</evidence>
<dbReference type="EnsemblMetazoa" id="PPA15496.1">
    <property type="protein sequence ID" value="PPA15496.1"/>
    <property type="gene ID" value="WBGene00105050"/>
</dbReference>
<keyword evidence="2" id="KW-1185">Reference proteome</keyword>
<dbReference type="PANTHER" id="PTHR36939:SF1">
    <property type="entry name" value="UPAR_LY6 DOMAIN-CONTAINING PROTEIN"/>
    <property type="match status" value="1"/>
</dbReference>
<accession>A0A2A6CQ04</accession>
<dbReference type="AlphaFoldDB" id="A0A2A6CQ04"/>
<accession>A0A8R1YGN8</accession>
<protein>
    <submittedName>
        <fullName evidence="1">Uncharacterized protein</fullName>
    </submittedName>
</protein>
<proteinExistence type="predicted"/>
<name>A0A2A6CQ04_PRIPA</name>
<sequence>MILHCLSLLFLPQTVAINCHVCAGRDIIGATSKDTGAEILTTIIQLFPVLQSLGAGSLIAPAGNCSDNAQVCPSQNYCFKRIDTYHIEDGSGWGNAKAHYYSKGCDINAIAGSTVAYQLNKCTRKICACNDKDLCNGSGLSLSFVSGLVALIVASLLLQSSSHHLNLPPPFIEMLLRALALVLLSLPQIFAINCHVCAGRDIIGAMVFPVLQSLGAGSLIPPAGNCSDNAQLCPTQNYCFKRIDTYHIQDGSGWGRAKAHYYSKGCDINAVAGSTVAYQLNKCVKYQEEKANGYKVVRKICACNNRDLCNGDGLTFSFISALLIFVISSLFLY</sequence>
<organism evidence="1 2">
    <name type="scientific">Pristionchus pacificus</name>
    <name type="common">Parasitic nematode worm</name>
    <dbReference type="NCBI Taxonomy" id="54126"/>
    <lineage>
        <taxon>Eukaryota</taxon>
        <taxon>Metazoa</taxon>
        <taxon>Ecdysozoa</taxon>
        <taxon>Nematoda</taxon>
        <taxon>Chromadorea</taxon>
        <taxon>Rhabditida</taxon>
        <taxon>Rhabditina</taxon>
        <taxon>Diplogasteromorpha</taxon>
        <taxon>Diplogasteroidea</taxon>
        <taxon>Neodiplogasteridae</taxon>
        <taxon>Pristionchus</taxon>
    </lineage>
</organism>
<reference evidence="1" key="2">
    <citation type="submission" date="2022-06" db="UniProtKB">
        <authorList>
            <consortium name="EnsemblMetazoa"/>
        </authorList>
    </citation>
    <scope>IDENTIFICATION</scope>
    <source>
        <strain evidence="1">PS312</strain>
    </source>
</reference>
<evidence type="ECO:0000313" key="2">
    <source>
        <dbReference type="Proteomes" id="UP000005239"/>
    </source>
</evidence>
<reference evidence="2" key="1">
    <citation type="journal article" date="2008" name="Nat. Genet.">
        <title>The Pristionchus pacificus genome provides a unique perspective on nematode lifestyle and parasitism.</title>
        <authorList>
            <person name="Dieterich C."/>
            <person name="Clifton S.W."/>
            <person name="Schuster L.N."/>
            <person name="Chinwalla A."/>
            <person name="Delehaunty K."/>
            <person name="Dinkelacker I."/>
            <person name="Fulton L."/>
            <person name="Fulton R."/>
            <person name="Godfrey J."/>
            <person name="Minx P."/>
            <person name="Mitreva M."/>
            <person name="Roeseler W."/>
            <person name="Tian H."/>
            <person name="Witte H."/>
            <person name="Yang S.P."/>
            <person name="Wilson R.K."/>
            <person name="Sommer R.J."/>
        </authorList>
    </citation>
    <scope>NUCLEOTIDE SEQUENCE [LARGE SCALE GENOMIC DNA]</scope>
    <source>
        <strain evidence="2">PS312</strain>
    </source>
</reference>
<dbReference type="Proteomes" id="UP000005239">
    <property type="component" value="Unassembled WGS sequence"/>
</dbReference>
<gene>
    <name evidence="1" type="primary">WBGene00105050</name>
</gene>